<keyword evidence="4" id="KW-0472">Membrane</keyword>
<evidence type="ECO:0000313" key="9">
    <source>
        <dbReference type="EMBL" id="KAA9014978.1"/>
    </source>
</evidence>
<keyword evidence="5" id="KW-0449">Lipoprotein</keyword>
<proteinExistence type="inferred from homology"/>
<dbReference type="Proteomes" id="UP000326364">
    <property type="component" value="Unassembled WGS sequence"/>
</dbReference>
<keyword evidence="7" id="KW-0732">Signal</keyword>
<dbReference type="GO" id="GO:0009279">
    <property type="term" value="C:cell outer membrane"/>
    <property type="evidence" value="ECO:0007669"/>
    <property type="project" value="UniProtKB-SubCell"/>
</dbReference>
<evidence type="ECO:0000313" key="11">
    <source>
        <dbReference type="Proteomes" id="UP000325933"/>
    </source>
</evidence>
<name>A0A5J5HYE4_9SPHN</name>
<evidence type="ECO:0000313" key="12">
    <source>
        <dbReference type="Proteomes" id="UP000326364"/>
    </source>
</evidence>
<protein>
    <recommendedName>
        <fullName evidence="3">17 kDa surface antigen</fullName>
    </recommendedName>
</protein>
<reference evidence="11 12" key="1">
    <citation type="submission" date="2019-09" db="EMBL/GenBank/DDBJ databases">
        <authorList>
            <person name="Feng G."/>
        </authorList>
    </citation>
    <scope>NUCLEOTIDE SEQUENCE [LARGE SCALE GENOMIC DNA]</scope>
    <source>
        <strain evidence="10 11">KACC 19283</strain>
        <strain evidence="9 12">KACC 19284</strain>
    </source>
</reference>
<evidence type="ECO:0000256" key="4">
    <source>
        <dbReference type="ARBA" id="ARBA00023136"/>
    </source>
</evidence>
<feature type="compositionally biased region" description="Basic and acidic residues" evidence="6">
    <location>
        <begin position="32"/>
        <end position="73"/>
    </location>
</feature>
<dbReference type="Proteomes" id="UP000325933">
    <property type="component" value="Unassembled WGS sequence"/>
</dbReference>
<dbReference type="RefSeq" id="WP_150426259.1">
    <property type="nucleotide sequence ID" value="NZ_VYQA01000011.1"/>
</dbReference>
<evidence type="ECO:0000256" key="6">
    <source>
        <dbReference type="SAM" id="MobiDB-lite"/>
    </source>
</evidence>
<evidence type="ECO:0000256" key="3">
    <source>
        <dbReference type="ARBA" id="ARBA00015281"/>
    </source>
</evidence>
<dbReference type="EMBL" id="VYQB01000011">
    <property type="protein sequence ID" value="KAA9014978.1"/>
    <property type="molecule type" value="Genomic_DNA"/>
</dbReference>
<evidence type="ECO:0000256" key="1">
    <source>
        <dbReference type="ARBA" id="ARBA00004459"/>
    </source>
</evidence>
<dbReference type="InterPro" id="IPR008816">
    <property type="entry name" value="Gly_zipper_2TM_dom"/>
</dbReference>
<feature type="signal peptide" evidence="7">
    <location>
        <begin position="1"/>
        <end position="29"/>
    </location>
</feature>
<keyword evidence="12" id="KW-1185">Reference proteome</keyword>
<gene>
    <name evidence="10" type="ORF">F4U95_15195</name>
    <name evidence="9" type="ORF">F4U96_15070</name>
</gene>
<dbReference type="EMBL" id="VYQA01000011">
    <property type="protein sequence ID" value="KAA9027903.1"/>
    <property type="molecule type" value="Genomic_DNA"/>
</dbReference>
<evidence type="ECO:0000313" key="10">
    <source>
        <dbReference type="EMBL" id="KAA9027903.1"/>
    </source>
</evidence>
<comment type="caution">
    <text evidence="10">The sequence shown here is derived from an EMBL/GenBank/DDBJ whole genome shotgun (WGS) entry which is preliminary data.</text>
</comment>
<organism evidence="10 11">
    <name type="scientific">Sphingobium limneticum</name>
    <dbReference type="NCBI Taxonomy" id="1007511"/>
    <lineage>
        <taxon>Bacteria</taxon>
        <taxon>Pseudomonadati</taxon>
        <taxon>Pseudomonadota</taxon>
        <taxon>Alphaproteobacteria</taxon>
        <taxon>Sphingomonadales</taxon>
        <taxon>Sphingomonadaceae</taxon>
        <taxon>Sphingobium</taxon>
    </lineage>
</organism>
<accession>A0A5J5HYE4</accession>
<dbReference type="PANTHER" id="PTHR35603">
    <property type="match status" value="1"/>
</dbReference>
<feature type="chain" id="PRO_5023871016" description="17 kDa surface antigen" evidence="7">
    <location>
        <begin position="30"/>
        <end position="183"/>
    </location>
</feature>
<dbReference type="AlphaFoldDB" id="A0A5J5HYE4"/>
<sequence>MKISLKQAIIALSLGAMTLTGLAATPAFAQPGRDRQDRREDRRDDRFDRRDDRRDARQDRRDDRRDWRQDRRGNIRPGRPVYSYDWNRPDPRYGRGYQANRYYRGGYEPIRVDRRTRIYRGNDDRYYCRRSDGTTGLIVGAALGGLLGNQIAQGQSNLLGTLIGGGAGALLGREIDRGGVSCR</sequence>
<dbReference type="PANTHER" id="PTHR35603:SF2">
    <property type="entry name" value="OUTER MEMBRANE LIPOPROTEIN"/>
    <property type="match status" value="1"/>
</dbReference>
<comment type="similarity">
    <text evidence="2">Belongs to the rickettsiale 17 kDa surface antigen family.</text>
</comment>
<comment type="subcellular location">
    <subcellularLocation>
        <location evidence="1">Cell outer membrane</location>
        <topology evidence="1">Lipid-anchor</topology>
    </subcellularLocation>
</comment>
<dbReference type="Pfam" id="PF05433">
    <property type="entry name" value="Rick_17kDa_Anti"/>
    <property type="match status" value="1"/>
</dbReference>
<feature type="domain" description="Glycine zipper 2TM" evidence="8">
    <location>
        <begin position="136"/>
        <end position="175"/>
    </location>
</feature>
<evidence type="ECO:0000259" key="8">
    <source>
        <dbReference type="Pfam" id="PF05433"/>
    </source>
</evidence>
<evidence type="ECO:0000256" key="5">
    <source>
        <dbReference type="ARBA" id="ARBA00023288"/>
    </source>
</evidence>
<evidence type="ECO:0000256" key="2">
    <source>
        <dbReference type="ARBA" id="ARBA00008681"/>
    </source>
</evidence>
<evidence type="ECO:0000256" key="7">
    <source>
        <dbReference type="SAM" id="SignalP"/>
    </source>
</evidence>
<feature type="region of interest" description="Disordered" evidence="6">
    <location>
        <begin position="27"/>
        <end position="87"/>
    </location>
</feature>
<dbReference type="InterPro" id="IPR051407">
    <property type="entry name" value="Bact_OM_lipoprot/Surf_antigen"/>
</dbReference>